<accession>A0ACC0GL13</accession>
<evidence type="ECO:0000313" key="2">
    <source>
        <dbReference type="Proteomes" id="UP001060215"/>
    </source>
</evidence>
<reference evidence="1 2" key="1">
    <citation type="journal article" date="2022" name="Plant J.">
        <title>Chromosome-level genome of Camellia lanceoleosa provides a valuable resource for understanding genome evolution and self-incompatibility.</title>
        <authorList>
            <person name="Gong W."/>
            <person name="Xiao S."/>
            <person name="Wang L."/>
            <person name="Liao Z."/>
            <person name="Chang Y."/>
            <person name="Mo W."/>
            <person name="Hu G."/>
            <person name="Li W."/>
            <person name="Zhao G."/>
            <person name="Zhu H."/>
            <person name="Hu X."/>
            <person name="Ji K."/>
            <person name="Xiang X."/>
            <person name="Song Q."/>
            <person name="Yuan D."/>
            <person name="Jin S."/>
            <person name="Zhang L."/>
        </authorList>
    </citation>
    <scope>NUCLEOTIDE SEQUENCE [LARGE SCALE GENOMIC DNA]</scope>
    <source>
        <strain evidence="1">SQ_2022a</strain>
    </source>
</reference>
<dbReference type="EMBL" id="CM045765">
    <property type="protein sequence ID" value="KAI8001239.1"/>
    <property type="molecule type" value="Genomic_DNA"/>
</dbReference>
<name>A0ACC0GL13_9ERIC</name>
<dbReference type="Proteomes" id="UP001060215">
    <property type="component" value="Chromosome 8"/>
</dbReference>
<sequence length="111" mass="12726">MTVDHLHRFLIEIEGEDKATKEDAESIMESVNELKHLNIFHRKGLHLEAFFYYLFSDSNPPLSPSSKYGGSFWLWSHVFIGVVCCTRVHDTCLHLCLPSVWTSVEESAVIT</sequence>
<proteinExistence type="predicted"/>
<keyword evidence="2" id="KW-1185">Reference proteome</keyword>
<gene>
    <name evidence="1" type="ORF">LOK49_LG09G01489</name>
</gene>
<comment type="caution">
    <text evidence="1">The sequence shown here is derived from an EMBL/GenBank/DDBJ whole genome shotgun (WGS) entry which is preliminary data.</text>
</comment>
<protein>
    <submittedName>
        <fullName evidence="1">Phosphoinositide phospholipase C 2</fullName>
    </submittedName>
</protein>
<evidence type="ECO:0000313" key="1">
    <source>
        <dbReference type="EMBL" id="KAI8001239.1"/>
    </source>
</evidence>
<organism evidence="1 2">
    <name type="scientific">Camellia lanceoleosa</name>
    <dbReference type="NCBI Taxonomy" id="1840588"/>
    <lineage>
        <taxon>Eukaryota</taxon>
        <taxon>Viridiplantae</taxon>
        <taxon>Streptophyta</taxon>
        <taxon>Embryophyta</taxon>
        <taxon>Tracheophyta</taxon>
        <taxon>Spermatophyta</taxon>
        <taxon>Magnoliopsida</taxon>
        <taxon>eudicotyledons</taxon>
        <taxon>Gunneridae</taxon>
        <taxon>Pentapetalae</taxon>
        <taxon>asterids</taxon>
        <taxon>Ericales</taxon>
        <taxon>Theaceae</taxon>
        <taxon>Camellia</taxon>
    </lineage>
</organism>